<keyword evidence="6" id="KW-1185">Reference proteome</keyword>
<accession>A0AAN8VJ38</accession>
<name>A0AAN8VJ38_9MAGN</name>
<evidence type="ECO:0000259" key="4">
    <source>
        <dbReference type="Pfam" id="PF05116"/>
    </source>
</evidence>
<keyword evidence="2" id="KW-0808">Transferase</keyword>
<gene>
    <name evidence="5" type="ORF">RJ641_004795</name>
</gene>
<dbReference type="AlphaFoldDB" id="A0AAN8VJ38"/>
<dbReference type="InterPro" id="IPR006380">
    <property type="entry name" value="SPP-like_dom"/>
</dbReference>
<sequence>MIPILQDIMKGARLDSQNSRFTGLAIATAMPMSEIVALLECGNIQVNEFDALICSSGGEMYYPDAYMDEDGKLYEDPDYASHIAYRWGPEGLKKTIWKLMNTNESSGAESDRKVMRKIQNLARRVDDMRQKLRMQGIRCHLMYCRNSTRIQVIPLLASRSQALWKLSKRRHCSWRKPSDCLCKFSRSRRVAQALKDVATSAAAMYHCERKEKRRDFDGTEESDASSMGRLRKELSSESLTKVS</sequence>
<evidence type="ECO:0000256" key="1">
    <source>
        <dbReference type="ARBA" id="ARBA00022676"/>
    </source>
</evidence>
<evidence type="ECO:0000313" key="6">
    <source>
        <dbReference type="Proteomes" id="UP001370490"/>
    </source>
</evidence>
<protein>
    <submittedName>
        <fullName evidence="5">Sucrose phosphatase-like domain</fullName>
    </submittedName>
</protein>
<evidence type="ECO:0000256" key="3">
    <source>
        <dbReference type="SAM" id="MobiDB-lite"/>
    </source>
</evidence>
<dbReference type="GO" id="GO:0016757">
    <property type="term" value="F:glycosyltransferase activity"/>
    <property type="evidence" value="ECO:0007669"/>
    <property type="project" value="UniProtKB-KW"/>
</dbReference>
<keyword evidence="1" id="KW-0328">Glycosyltransferase</keyword>
<comment type="caution">
    <text evidence="5">The sequence shown here is derived from an EMBL/GenBank/DDBJ whole genome shotgun (WGS) entry which is preliminary data.</text>
</comment>
<proteinExistence type="predicted"/>
<feature type="domain" description="Sucrose phosphatase-like" evidence="4">
    <location>
        <begin position="18"/>
        <end position="170"/>
    </location>
</feature>
<dbReference type="EMBL" id="JBAMMX010000012">
    <property type="protein sequence ID" value="KAK6930701.1"/>
    <property type="molecule type" value="Genomic_DNA"/>
</dbReference>
<dbReference type="PANTHER" id="PTHR46039:SF5">
    <property type="entry name" value="SUCROSE-PHOSPHATE SYNTHASE 3-RELATED"/>
    <property type="match status" value="1"/>
</dbReference>
<evidence type="ECO:0000313" key="5">
    <source>
        <dbReference type="EMBL" id="KAK6930701.1"/>
    </source>
</evidence>
<dbReference type="PANTHER" id="PTHR46039">
    <property type="entry name" value="SUCROSE-PHOSPHATE SYNTHASE 3-RELATED"/>
    <property type="match status" value="1"/>
</dbReference>
<evidence type="ECO:0000256" key="2">
    <source>
        <dbReference type="ARBA" id="ARBA00022679"/>
    </source>
</evidence>
<dbReference type="Pfam" id="PF05116">
    <property type="entry name" value="S6PP"/>
    <property type="match status" value="1"/>
</dbReference>
<organism evidence="5 6">
    <name type="scientific">Dillenia turbinata</name>
    <dbReference type="NCBI Taxonomy" id="194707"/>
    <lineage>
        <taxon>Eukaryota</taxon>
        <taxon>Viridiplantae</taxon>
        <taxon>Streptophyta</taxon>
        <taxon>Embryophyta</taxon>
        <taxon>Tracheophyta</taxon>
        <taxon>Spermatophyta</taxon>
        <taxon>Magnoliopsida</taxon>
        <taxon>eudicotyledons</taxon>
        <taxon>Gunneridae</taxon>
        <taxon>Pentapetalae</taxon>
        <taxon>Dilleniales</taxon>
        <taxon>Dilleniaceae</taxon>
        <taxon>Dillenia</taxon>
    </lineage>
</organism>
<dbReference type="InterPro" id="IPR044161">
    <property type="entry name" value="SPS"/>
</dbReference>
<reference evidence="5 6" key="1">
    <citation type="submission" date="2023-12" db="EMBL/GenBank/DDBJ databases">
        <title>A high-quality genome assembly for Dillenia turbinata (Dilleniales).</title>
        <authorList>
            <person name="Chanderbali A."/>
        </authorList>
    </citation>
    <scope>NUCLEOTIDE SEQUENCE [LARGE SCALE GENOMIC DNA]</scope>
    <source>
        <strain evidence="5">LSX21</strain>
        <tissue evidence="5">Leaf</tissue>
    </source>
</reference>
<feature type="region of interest" description="Disordered" evidence="3">
    <location>
        <begin position="211"/>
        <end position="243"/>
    </location>
</feature>
<dbReference type="Proteomes" id="UP001370490">
    <property type="component" value="Unassembled WGS sequence"/>
</dbReference>